<dbReference type="InterPro" id="IPR050091">
    <property type="entry name" value="PKS_NRPS_Biosynth_Enz"/>
</dbReference>
<dbReference type="InterPro" id="IPR014031">
    <property type="entry name" value="Ketoacyl_synth_C"/>
</dbReference>
<feature type="domain" description="Ketosynthase family 3 (KS3)" evidence="3">
    <location>
        <begin position="1"/>
        <end position="104"/>
    </location>
</feature>
<dbReference type="Pfam" id="PF02801">
    <property type="entry name" value="Ketoacyl-synt_C"/>
    <property type="match status" value="1"/>
</dbReference>
<dbReference type="InterPro" id="IPR016039">
    <property type="entry name" value="Thiolase-like"/>
</dbReference>
<dbReference type="Gene3D" id="3.30.70.3290">
    <property type="match status" value="1"/>
</dbReference>
<dbReference type="GO" id="GO:0004312">
    <property type="term" value="F:fatty acid synthase activity"/>
    <property type="evidence" value="ECO:0007669"/>
    <property type="project" value="TreeGrafter"/>
</dbReference>
<dbReference type="GO" id="GO:0006633">
    <property type="term" value="P:fatty acid biosynthetic process"/>
    <property type="evidence" value="ECO:0007669"/>
    <property type="project" value="TreeGrafter"/>
</dbReference>
<dbReference type="GO" id="GO:0044550">
    <property type="term" value="P:secondary metabolite biosynthetic process"/>
    <property type="evidence" value="ECO:0007669"/>
    <property type="project" value="TreeGrafter"/>
</dbReference>
<evidence type="ECO:0000313" key="4">
    <source>
        <dbReference type="EMBL" id="ACN43294.1"/>
    </source>
</evidence>
<dbReference type="PROSITE" id="PS52004">
    <property type="entry name" value="KS3_2"/>
    <property type="match status" value="1"/>
</dbReference>
<name>C0J6L7_9PEZI</name>
<reference evidence="4" key="1">
    <citation type="journal article" date="2009" name="Appl. Environ. Microbiol.">
        <title>Insect-specific polyketide synthases (PKSs), potential PKS-nonribosomal peptide synthetase hybrids, and novel PKS clades in tropical fungi.</title>
        <authorList>
            <person name="Amnuaykanjanasin A."/>
            <person name="Phonghanpot S."/>
            <person name="Sengpanich N."/>
            <person name="Cheevadhanarak S."/>
            <person name="Tanticharoen M."/>
        </authorList>
    </citation>
    <scope>NUCLEOTIDE SEQUENCE</scope>
    <source>
        <strain evidence="4">BCC9451</strain>
    </source>
</reference>
<dbReference type="InterPro" id="IPR032821">
    <property type="entry name" value="PKS_assoc"/>
</dbReference>
<keyword evidence="1" id="KW-0596">Phosphopantetheine</keyword>
<feature type="non-terminal residue" evidence="4">
    <location>
        <position position="1"/>
    </location>
</feature>
<feature type="non-terminal residue" evidence="4">
    <location>
        <position position="245"/>
    </location>
</feature>
<dbReference type="EMBL" id="EU862537">
    <property type="protein sequence ID" value="ACN43294.1"/>
    <property type="molecule type" value="Genomic_DNA"/>
</dbReference>
<proteinExistence type="predicted"/>
<sequence length="245" mass="26360">EAKAILATIGHKRTKDLYVGSVKTNIGHLEGAAGVAGVIKAVLTVERGVIPPNLWFEKLNPQITLPENVKIPIEPTPWSFDGPRRASINSFGFGGANAHVVLEDAASYFSRNGLNGKHSIASPPQRLTNGHVNGFTNGNGVHNDAKPKLFVVSSNDKEGVSRNVERLNSYLAFANSRSKHDFLGNLAYTLSTKRSVLPWKSFAIASSLEQLKSNLAPSSLSTPLRSSSTSDPRLAFVFTGQGAQW</sequence>
<dbReference type="PANTHER" id="PTHR43775:SF29">
    <property type="entry name" value="ASPERFURANONE POLYKETIDE SYNTHASE AFOG-RELATED"/>
    <property type="match status" value="1"/>
</dbReference>
<keyword evidence="2" id="KW-0597">Phosphoprotein</keyword>
<dbReference type="Gene3D" id="3.40.47.10">
    <property type="match status" value="1"/>
</dbReference>
<protein>
    <submittedName>
        <fullName evidence="4">Putative polyketide synthase</fullName>
    </submittedName>
</protein>
<organism evidence="4">
    <name type="scientific">Phomopsis sp. BCC9451</name>
    <dbReference type="NCBI Taxonomy" id="577462"/>
    <lineage>
        <taxon>Eukaryota</taxon>
        <taxon>Fungi</taxon>
        <taxon>Dikarya</taxon>
        <taxon>Ascomycota</taxon>
        <taxon>Pezizomycotina</taxon>
        <taxon>Sordariomycetes</taxon>
        <taxon>Sordariomycetidae</taxon>
        <taxon>Diaporthales</taxon>
        <taxon>Diaporthaceae</taxon>
        <taxon>Phomopsis</taxon>
    </lineage>
</organism>
<dbReference type="InterPro" id="IPR020841">
    <property type="entry name" value="PKS_Beta-ketoAc_synthase_dom"/>
</dbReference>
<dbReference type="Gene3D" id="3.40.366.10">
    <property type="entry name" value="Malonyl-Coenzyme A Acyl Carrier Protein, domain 2"/>
    <property type="match status" value="1"/>
</dbReference>
<dbReference type="AlphaFoldDB" id="C0J6L7"/>
<evidence type="ECO:0000259" key="3">
    <source>
        <dbReference type="PROSITE" id="PS52004"/>
    </source>
</evidence>
<dbReference type="Pfam" id="PF16197">
    <property type="entry name" value="KAsynt_C_assoc"/>
    <property type="match status" value="1"/>
</dbReference>
<dbReference type="SUPFAM" id="SSF53901">
    <property type="entry name" value="Thiolase-like"/>
    <property type="match status" value="1"/>
</dbReference>
<dbReference type="PANTHER" id="PTHR43775">
    <property type="entry name" value="FATTY ACID SYNTHASE"/>
    <property type="match status" value="1"/>
</dbReference>
<evidence type="ECO:0000256" key="1">
    <source>
        <dbReference type="ARBA" id="ARBA00022450"/>
    </source>
</evidence>
<dbReference type="InterPro" id="IPR001227">
    <property type="entry name" value="Ac_transferase_dom_sf"/>
</dbReference>
<evidence type="ECO:0000256" key="2">
    <source>
        <dbReference type="ARBA" id="ARBA00022553"/>
    </source>
</evidence>
<accession>C0J6L7</accession>